<dbReference type="CDD" id="cd07711">
    <property type="entry name" value="MBLAC1-like_MBL-fold"/>
    <property type="match status" value="1"/>
</dbReference>
<evidence type="ECO:0000313" key="9">
    <source>
        <dbReference type="Proteomes" id="UP000038045"/>
    </source>
</evidence>
<comment type="function">
    <text evidence="6">Endoribonuclease that catalyzes the hydrolysis of histone-coding pre-mRNA 3'-end. Involved in histone pre-mRNA processing during the S-phase of the cell cycle, which is required for entering/progressing through S-phase. Cleaves histone pre-mRNA at a major and a minor cleavage site after the 5'-ACCCA-3' and the 5'-ACCCACA-3' sequence, respectively, and located downstream of the stem-loop. May require the presence of the HDE element located at the histone pre-RNA 3'-end to avoid non-specific cleavage.</text>
</comment>
<reference evidence="10" key="1">
    <citation type="submission" date="2017-02" db="UniProtKB">
        <authorList>
            <consortium name="WormBaseParasite"/>
        </authorList>
    </citation>
    <scope>IDENTIFICATION</scope>
</reference>
<organism evidence="9 10">
    <name type="scientific">Parastrongyloides trichosuri</name>
    <name type="common">Possum-specific nematode worm</name>
    <dbReference type="NCBI Taxonomy" id="131310"/>
    <lineage>
        <taxon>Eukaryota</taxon>
        <taxon>Metazoa</taxon>
        <taxon>Ecdysozoa</taxon>
        <taxon>Nematoda</taxon>
        <taxon>Chromadorea</taxon>
        <taxon>Rhabditida</taxon>
        <taxon>Tylenchina</taxon>
        <taxon>Panagrolaimomorpha</taxon>
        <taxon>Strongyloidoidea</taxon>
        <taxon>Strongyloididae</taxon>
        <taxon>Parastrongyloides</taxon>
    </lineage>
</organism>
<dbReference type="SMART" id="SM00849">
    <property type="entry name" value="Lactamase_B"/>
    <property type="match status" value="1"/>
</dbReference>
<feature type="domain" description="Metallo-beta-lactamase" evidence="8">
    <location>
        <begin position="343"/>
        <end position="519"/>
    </location>
</feature>
<evidence type="ECO:0000256" key="6">
    <source>
        <dbReference type="ARBA" id="ARBA00045869"/>
    </source>
</evidence>
<evidence type="ECO:0000256" key="5">
    <source>
        <dbReference type="ARBA" id="ARBA00044690"/>
    </source>
</evidence>
<dbReference type="SUPFAM" id="SSF56281">
    <property type="entry name" value="Metallo-hydrolase/oxidoreductase"/>
    <property type="match status" value="1"/>
</dbReference>
<comment type="catalytic activity">
    <reaction evidence="5">
        <text>a ribonucleotidyl-ribonucleotide-RNA + H2O = a 3'-end ribonucleotide-RNA + a 5'-end 5'-phospho-ribonucleoside-RNA + H(+)</text>
        <dbReference type="Rhea" id="RHEA:68096"/>
        <dbReference type="Rhea" id="RHEA-COMP:15179"/>
        <dbReference type="Rhea" id="RHEA-COMP:17355"/>
        <dbReference type="Rhea" id="RHEA-COMP:17428"/>
        <dbReference type="ChEBI" id="CHEBI:15377"/>
        <dbReference type="ChEBI" id="CHEBI:15378"/>
        <dbReference type="ChEBI" id="CHEBI:74896"/>
        <dbReference type="ChEBI" id="CHEBI:138282"/>
        <dbReference type="ChEBI" id="CHEBI:173118"/>
    </reaction>
    <physiologicalReaction direction="left-to-right" evidence="5">
        <dbReference type="Rhea" id="RHEA:68097"/>
    </physiologicalReaction>
</comment>
<dbReference type="Gene3D" id="3.60.15.10">
    <property type="entry name" value="Ribonuclease Z/Hydroxyacylglutathione hydrolase-like"/>
    <property type="match status" value="1"/>
</dbReference>
<protein>
    <recommendedName>
        <fullName evidence="3">Metallo-beta-lactamase domain-containing protein 1</fullName>
    </recommendedName>
    <alternativeName>
        <fullName evidence="4">Endoribonuclease MBLAC1</fullName>
    </alternativeName>
</protein>
<evidence type="ECO:0000256" key="3">
    <source>
        <dbReference type="ARBA" id="ARBA00014856"/>
    </source>
</evidence>
<dbReference type="STRING" id="131310.A0A0N4Z8Q1"/>
<dbReference type="InterPro" id="IPR036866">
    <property type="entry name" value="RibonucZ/Hydroxyglut_hydro"/>
</dbReference>
<keyword evidence="9" id="KW-1185">Reference proteome</keyword>
<dbReference type="Pfam" id="PF00753">
    <property type="entry name" value="Lactamase_B"/>
    <property type="match status" value="1"/>
</dbReference>
<name>A0A0N4Z8Q1_PARTI</name>
<dbReference type="PANTHER" id="PTHR23200:SF48">
    <property type="entry name" value="METALLO-BETA-LACTAMASE DOMAIN-CONTAINING PROTEIN 1"/>
    <property type="match status" value="1"/>
</dbReference>
<keyword evidence="7" id="KW-0732">Signal</keyword>
<feature type="chain" id="PRO_5005891298" description="Metallo-beta-lactamase domain-containing protein 1" evidence="7">
    <location>
        <begin position="23"/>
        <end position="534"/>
    </location>
</feature>
<evidence type="ECO:0000259" key="8">
    <source>
        <dbReference type="SMART" id="SM00849"/>
    </source>
</evidence>
<dbReference type="InterPro" id="IPR039344">
    <property type="entry name" value="MBLAC1"/>
</dbReference>
<dbReference type="Proteomes" id="UP000038045">
    <property type="component" value="Unplaced"/>
</dbReference>
<accession>A0A0N4Z8Q1</accession>
<dbReference type="WBParaSite" id="PTRK_0000368600.1">
    <property type="protein sequence ID" value="PTRK_0000368600.1"/>
    <property type="gene ID" value="PTRK_0000368600"/>
</dbReference>
<evidence type="ECO:0000256" key="7">
    <source>
        <dbReference type="SAM" id="SignalP"/>
    </source>
</evidence>
<dbReference type="InterPro" id="IPR001279">
    <property type="entry name" value="Metallo-B-lactamas"/>
</dbReference>
<comment type="subcellular location">
    <subcellularLocation>
        <location evidence="1">Cytoplasm</location>
        <location evidence="1">Cytosol</location>
    </subcellularLocation>
</comment>
<feature type="signal peptide" evidence="7">
    <location>
        <begin position="1"/>
        <end position="22"/>
    </location>
</feature>
<evidence type="ECO:0000256" key="1">
    <source>
        <dbReference type="ARBA" id="ARBA00004514"/>
    </source>
</evidence>
<dbReference type="PANTHER" id="PTHR23200">
    <property type="entry name" value="METALLO-BETA-LACTAMASE DOMAIN-CONTAINING PROTEIN 1"/>
    <property type="match status" value="1"/>
</dbReference>
<evidence type="ECO:0000313" key="10">
    <source>
        <dbReference type="WBParaSite" id="PTRK_0000368600.1"/>
    </source>
</evidence>
<dbReference type="AlphaFoldDB" id="A0A0N4Z8Q1"/>
<proteinExistence type="predicted"/>
<dbReference type="GO" id="GO:0005829">
    <property type="term" value="C:cytosol"/>
    <property type="evidence" value="ECO:0007669"/>
    <property type="project" value="UniProtKB-SubCell"/>
</dbReference>
<sequence>MNQVKRNFYLLFFIASIAVLFAQQNFIRGKGHGSISKVSMVSLTNGDSDDVFGDIRRDSDTNREGNQYVVNNKEIMNDELSEVINLDEQKFTVGPSKIIKPNIVQSNNKNIGIESSLLSLSGSFQPSVTTKKYWNSPAPLKTLIMPKSEVEKKKIQGQIEDANNDLTEEELFELTKYVEEYITNINFRQSLRNNLQTETLFAKENHTSTKKPMLKVTRPLSTTTTTTTVTTTTTTTTQSPIDKRFHTDVESKEKLKQFRSQFNKWLDELRLKASNISKGFEIRDSKNLTINENYIIKSTVSTVLNRNVPLKKITQPRVKILLKGYVNSFTSLEGLNKKYINMSSTVTLIQDMGKNILIDTGIFSDEISKLQSTRIELLKKLNEVLLSPNDINYVVITSPSMDHTGNVNEFSGAIKFQNGMIYDGSKNGFVLLNLRNNDYFITPNVRLTSTNLQSSNSLNVVVTRSEDYNGIISITGDLFINEYDLFNPNLWKPFSSNVTEQLVSRRTVLCSSDWIIPGHGNIFKVDLKFKEKFC</sequence>
<evidence type="ECO:0000256" key="4">
    <source>
        <dbReference type="ARBA" id="ARBA00032988"/>
    </source>
</evidence>
<evidence type="ECO:0000256" key="2">
    <source>
        <dbReference type="ARBA" id="ARBA00011738"/>
    </source>
</evidence>
<comment type="subunit">
    <text evidence="2">Homodimer.</text>
</comment>